<reference evidence="6" key="1">
    <citation type="journal article" date="2014" name="Int. J. Syst. Evol. Microbiol.">
        <title>Complete genome sequence of Corynebacterium casei LMG S-19264T (=DSM 44701T), isolated from a smear-ripened cheese.</title>
        <authorList>
            <consortium name="US DOE Joint Genome Institute (JGI-PGF)"/>
            <person name="Walter F."/>
            <person name="Albersmeier A."/>
            <person name="Kalinowski J."/>
            <person name="Ruckert C."/>
        </authorList>
    </citation>
    <scope>NUCLEOTIDE SEQUENCE</scope>
    <source>
        <strain evidence="6">JCM 19018</strain>
    </source>
</reference>
<feature type="domain" description="AAA+ ATPase" evidence="5">
    <location>
        <begin position="38"/>
        <end position="181"/>
    </location>
</feature>
<dbReference type="PANTHER" id="PTHR10763">
    <property type="entry name" value="CELL DIVISION CONTROL PROTEIN 6-RELATED"/>
    <property type="match status" value="1"/>
</dbReference>
<dbReference type="OrthoDB" id="270161at2157"/>
<evidence type="ECO:0000256" key="3">
    <source>
        <dbReference type="ARBA" id="ARBA00022741"/>
    </source>
</evidence>
<evidence type="ECO:0000256" key="2">
    <source>
        <dbReference type="ARBA" id="ARBA00022705"/>
    </source>
</evidence>
<dbReference type="PANTHER" id="PTHR10763:SF22">
    <property type="entry name" value="ORC1-TYPE DNA REPLICATION PROTEIN"/>
    <property type="match status" value="1"/>
</dbReference>
<dbReference type="SUPFAM" id="SSF52540">
    <property type="entry name" value="P-loop containing nucleoside triphosphate hydrolases"/>
    <property type="match status" value="1"/>
</dbReference>
<dbReference type="Pfam" id="PF13401">
    <property type="entry name" value="AAA_22"/>
    <property type="match status" value="1"/>
</dbReference>
<dbReference type="Gene3D" id="1.10.8.60">
    <property type="match status" value="1"/>
</dbReference>
<dbReference type="InterPro" id="IPR049945">
    <property type="entry name" value="AAA_22"/>
</dbReference>
<dbReference type="Proteomes" id="UP000614221">
    <property type="component" value="Unassembled WGS sequence"/>
</dbReference>
<keyword evidence="2" id="KW-0235">DNA replication</keyword>
<comment type="similarity">
    <text evidence="1">Belongs to the CDC6/cdc18 family.</text>
</comment>
<proteinExistence type="inferred from homology"/>
<keyword evidence="4" id="KW-0067">ATP-binding</keyword>
<gene>
    <name evidence="6" type="ORF">GCM10009067_16490</name>
</gene>
<accession>A0A830EWM1</accession>
<dbReference type="InterPro" id="IPR055237">
    <property type="entry name" value="Cdc6_lid"/>
</dbReference>
<dbReference type="GO" id="GO:0005524">
    <property type="term" value="F:ATP binding"/>
    <property type="evidence" value="ECO:0007669"/>
    <property type="project" value="UniProtKB-KW"/>
</dbReference>
<evidence type="ECO:0000256" key="1">
    <source>
        <dbReference type="ARBA" id="ARBA00006184"/>
    </source>
</evidence>
<dbReference type="Gene3D" id="3.40.50.300">
    <property type="entry name" value="P-loop containing nucleotide triphosphate hydrolases"/>
    <property type="match status" value="1"/>
</dbReference>
<dbReference type="GO" id="GO:0006260">
    <property type="term" value="P:DNA replication"/>
    <property type="evidence" value="ECO:0007669"/>
    <property type="project" value="UniProtKB-KW"/>
</dbReference>
<sequence>MITDARALRPEFVPRDLYHREGQIDHLSSQLTPSTLDRGDHVFIFGPSGAGKTTVAKYTLGQLEAEHLGVRWAYVNGMSDNTAAAVMHKAVRDMGLGADLRREGTPTSVAVDRLRECDDQVIIILDEVSVMDERPLYVLHEIPGVSIICITTDEDEWLANLDEKVYSRLSAAPIVRLEKYSHSELVDILNARVTHGLVASRVDDTAVEFIADIAAGNARDGIALLRRAAAYVENNETRELTVEVVDEIADDAQREVKQRKIRALGTHQRLLFRVIDQAGELDAGTLHARYEDQCDSPKARPTRRRYLRSLKQYDLIDDDGNGRGKSYRSLA</sequence>
<name>A0A830EWM1_9EURY</name>
<evidence type="ECO:0000259" key="5">
    <source>
        <dbReference type="SMART" id="SM00382"/>
    </source>
</evidence>
<evidence type="ECO:0000313" key="6">
    <source>
        <dbReference type="EMBL" id="GGK64746.1"/>
    </source>
</evidence>
<dbReference type="EMBL" id="BMPD01000002">
    <property type="protein sequence ID" value="GGK64746.1"/>
    <property type="molecule type" value="Genomic_DNA"/>
</dbReference>
<keyword evidence="6" id="KW-0131">Cell cycle</keyword>
<evidence type="ECO:0000256" key="4">
    <source>
        <dbReference type="ARBA" id="ARBA00022840"/>
    </source>
</evidence>
<dbReference type="GO" id="GO:0051301">
    <property type="term" value="P:cell division"/>
    <property type="evidence" value="ECO:0007669"/>
    <property type="project" value="UniProtKB-KW"/>
</dbReference>
<dbReference type="SMART" id="SM00382">
    <property type="entry name" value="AAA"/>
    <property type="match status" value="1"/>
</dbReference>
<protein>
    <submittedName>
        <fullName evidence="6">Orc / cell division control protein 6</fullName>
    </submittedName>
</protein>
<dbReference type="CDD" id="cd00009">
    <property type="entry name" value="AAA"/>
    <property type="match status" value="1"/>
</dbReference>
<dbReference type="RefSeq" id="WP_188976976.1">
    <property type="nucleotide sequence ID" value="NZ_BMPD01000002.1"/>
</dbReference>
<organism evidence="6 7">
    <name type="scientific">Haloarcula sebkhae</name>
    <dbReference type="NCBI Taxonomy" id="932660"/>
    <lineage>
        <taxon>Archaea</taxon>
        <taxon>Methanobacteriati</taxon>
        <taxon>Methanobacteriota</taxon>
        <taxon>Stenosarchaea group</taxon>
        <taxon>Halobacteria</taxon>
        <taxon>Halobacteriales</taxon>
        <taxon>Haloarculaceae</taxon>
        <taxon>Haloarcula</taxon>
    </lineage>
</organism>
<dbReference type="CDD" id="cd18139">
    <property type="entry name" value="HLD_clamp_RarA"/>
    <property type="match status" value="1"/>
</dbReference>
<keyword evidence="6" id="KW-0132">Cell division</keyword>
<reference evidence="6" key="2">
    <citation type="submission" date="2020-09" db="EMBL/GenBank/DDBJ databases">
        <authorList>
            <person name="Sun Q."/>
            <person name="Ohkuma M."/>
        </authorList>
    </citation>
    <scope>NUCLEOTIDE SEQUENCE</scope>
    <source>
        <strain evidence="6">JCM 19018</strain>
    </source>
</reference>
<dbReference type="GO" id="GO:0016887">
    <property type="term" value="F:ATP hydrolysis activity"/>
    <property type="evidence" value="ECO:0007669"/>
    <property type="project" value="InterPro"/>
</dbReference>
<dbReference type="AlphaFoldDB" id="A0A830EWM1"/>
<dbReference type="Pfam" id="PF22703">
    <property type="entry name" value="Cdc6_lid"/>
    <property type="match status" value="1"/>
</dbReference>
<evidence type="ECO:0000313" key="7">
    <source>
        <dbReference type="Proteomes" id="UP000614221"/>
    </source>
</evidence>
<dbReference type="InterPro" id="IPR003593">
    <property type="entry name" value="AAA+_ATPase"/>
</dbReference>
<dbReference type="InterPro" id="IPR027417">
    <property type="entry name" value="P-loop_NTPase"/>
</dbReference>
<comment type="caution">
    <text evidence="6">The sequence shown here is derived from an EMBL/GenBank/DDBJ whole genome shotgun (WGS) entry which is preliminary data.</text>
</comment>
<keyword evidence="3" id="KW-0547">Nucleotide-binding</keyword>
<dbReference type="InterPro" id="IPR050311">
    <property type="entry name" value="ORC1/CDC6"/>
</dbReference>